<organism evidence="2 3">
    <name type="scientific">Jannaschia rubra</name>
    <dbReference type="NCBI Taxonomy" id="282197"/>
    <lineage>
        <taxon>Bacteria</taxon>
        <taxon>Pseudomonadati</taxon>
        <taxon>Pseudomonadota</taxon>
        <taxon>Alphaproteobacteria</taxon>
        <taxon>Rhodobacterales</taxon>
        <taxon>Roseobacteraceae</taxon>
        <taxon>Jannaschia</taxon>
    </lineage>
</organism>
<protein>
    <recommendedName>
        <fullName evidence="4">DUF465 domain-containing protein</fullName>
    </recommendedName>
</protein>
<dbReference type="EMBL" id="CXPG01000013">
    <property type="protein sequence ID" value="CTQ32300.1"/>
    <property type="molecule type" value="Genomic_DNA"/>
</dbReference>
<dbReference type="OrthoDB" id="7362854at2"/>
<evidence type="ECO:0000313" key="3">
    <source>
        <dbReference type="Proteomes" id="UP000048908"/>
    </source>
</evidence>
<proteinExistence type="predicted"/>
<keyword evidence="3" id="KW-1185">Reference proteome</keyword>
<dbReference type="AlphaFoldDB" id="A0A0M6XM84"/>
<evidence type="ECO:0000313" key="2">
    <source>
        <dbReference type="EMBL" id="CTQ32300.1"/>
    </source>
</evidence>
<dbReference type="Gene3D" id="6.10.280.50">
    <property type="match status" value="1"/>
</dbReference>
<dbReference type="InterPro" id="IPR007420">
    <property type="entry name" value="DUF465"/>
</dbReference>
<feature type="region of interest" description="Disordered" evidence="1">
    <location>
        <begin position="1"/>
        <end position="29"/>
    </location>
</feature>
<gene>
    <name evidence="2" type="ORF">JAN5088_01064</name>
</gene>
<name>A0A0M6XM84_9RHOB</name>
<dbReference type="Pfam" id="PF04325">
    <property type="entry name" value="DUF465"/>
    <property type="match status" value="1"/>
</dbReference>
<dbReference type="Proteomes" id="UP000048908">
    <property type="component" value="Unassembled WGS sequence"/>
</dbReference>
<evidence type="ECO:0000256" key="1">
    <source>
        <dbReference type="SAM" id="MobiDB-lite"/>
    </source>
</evidence>
<dbReference type="STRING" id="282197.SAMN04488517_105139"/>
<dbReference type="InterPro" id="IPR038444">
    <property type="entry name" value="DUF465_sf"/>
</dbReference>
<reference evidence="2 3" key="1">
    <citation type="submission" date="2015-07" db="EMBL/GenBank/DDBJ databases">
        <authorList>
            <person name="Noorani M."/>
        </authorList>
    </citation>
    <scope>NUCLEOTIDE SEQUENCE [LARGE SCALE GENOMIC DNA]</scope>
    <source>
        <strain evidence="2 3">CECT 5088</strain>
    </source>
</reference>
<feature type="compositionally biased region" description="Basic and acidic residues" evidence="1">
    <location>
        <begin position="8"/>
        <end position="26"/>
    </location>
</feature>
<accession>A0A0M6XM84</accession>
<dbReference type="RefSeq" id="WP_074962615.1">
    <property type="nucleotide sequence ID" value="NZ_CANMUL010000003.1"/>
</dbReference>
<evidence type="ECO:0008006" key="4">
    <source>
        <dbReference type="Google" id="ProtNLM"/>
    </source>
</evidence>
<sequence>MSLTSHLSELRKKHETLSRQVEEEARNPAVDSVALTEMKKRKLAIKQQIEKLSATAH</sequence>